<dbReference type="GO" id="GO:0003993">
    <property type="term" value="F:acid phosphatase activity"/>
    <property type="evidence" value="ECO:0007669"/>
    <property type="project" value="UniProtKB-EC"/>
</dbReference>
<dbReference type="EC" id="3.1.3.2" evidence="2"/>
<evidence type="ECO:0000256" key="2">
    <source>
        <dbReference type="ARBA" id="ARBA00012646"/>
    </source>
</evidence>
<evidence type="ECO:0000256" key="3">
    <source>
        <dbReference type="ARBA" id="ARBA00022729"/>
    </source>
</evidence>
<reference evidence="7" key="1">
    <citation type="journal article" date="2023" name="Insect Mol. Biol.">
        <title>Genome sequencing provides insights into the evolution of gene families encoding plant cell wall-degrading enzymes in longhorned beetles.</title>
        <authorList>
            <person name="Shin N.R."/>
            <person name="Okamura Y."/>
            <person name="Kirsch R."/>
            <person name="Pauchet Y."/>
        </authorList>
    </citation>
    <scope>NUCLEOTIDE SEQUENCE</scope>
    <source>
        <strain evidence="7">AMC_N1</strain>
    </source>
</reference>
<evidence type="ECO:0000256" key="4">
    <source>
        <dbReference type="ARBA" id="ARBA00022801"/>
    </source>
</evidence>
<dbReference type="PANTHER" id="PTHR11567:SF211">
    <property type="entry name" value="PROSTATIC ACID PHOSPHATASE"/>
    <property type="match status" value="1"/>
</dbReference>
<evidence type="ECO:0000313" key="7">
    <source>
        <dbReference type="EMBL" id="KAJ8944269.1"/>
    </source>
</evidence>
<evidence type="ECO:0000256" key="1">
    <source>
        <dbReference type="ARBA" id="ARBA00000032"/>
    </source>
</evidence>
<keyword evidence="3" id="KW-0732">Signal</keyword>
<dbReference type="PANTHER" id="PTHR11567">
    <property type="entry name" value="ACID PHOSPHATASE-RELATED"/>
    <property type="match status" value="1"/>
</dbReference>
<keyword evidence="5" id="KW-1015">Disulfide bond</keyword>
<dbReference type="EMBL" id="JAPWTK010000260">
    <property type="protein sequence ID" value="KAJ8944269.1"/>
    <property type="molecule type" value="Genomic_DNA"/>
</dbReference>
<comment type="caution">
    <text evidence="7">The sequence shown here is derived from an EMBL/GenBank/DDBJ whole genome shotgun (WGS) entry which is preliminary data.</text>
</comment>
<dbReference type="Gene3D" id="3.40.50.1240">
    <property type="entry name" value="Phosphoglycerate mutase-like"/>
    <property type="match status" value="1"/>
</dbReference>
<comment type="catalytic activity">
    <reaction evidence="1">
        <text>a phosphate monoester + H2O = an alcohol + phosphate</text>
        <dbReference type="Rhea" id="RHEA:15017"/>
        <dbReference type="ChEBI" id="CHEBI:15377"/>
        <dbReference type="ChEBI" id="CHEBI:30879"/>
        <dbReference type="ChEBI" id="CHEBI:43474"/>
        <dbReference type="ChEBI" id="CHEBI:67140"/>
        <dbReference type="EC" id="3.1.3.2"/>
    </reaction>
</comment>
<dbReference type="Proteomes" id="UP001162162">
    <property type="component" value="Unassembled WGS sequence"/>
</dbReference>
<evidence type="ECO:0000256" key="6">
    <source>
        <dbReference type="ARBA" id="ARBA00023180"/>
    </source>
</evidence>
<dbReference type="InterPro" id="IPR050645">
    <property type="entry name" value="Histidine_acid_phosphatase"/>
</dbReference>
<keyword evidence="6" id="KW-0325">Glycoprotein</keyword>
<dbReference type="SUPFAM" id="SSF53254">
    <property type="entry name" value="Phosphoglycerate mutase-like"/>
    <property type="match status" value="1"/>
</dbReference>
<name>A0AAV8XYN0_9CUCU</name>
<dbReference type="AlphaFoldDB" id="A0AAV8XYN0"/>
<evidence type="ECO:0000313" key="8">
    <source>
        <dbReference type="Proteomes" id="UP001162162"/>
    </source>
</evidence>
<evidence type="ECO:0000256" key="5">
    <source>
        <dbReference type="ARBA" id="ARBA00023157"/>
    </source>
</evidence>
<accession>A0AAV8XYN0</accession>
<keyword evidence="4" id="KW-0378">Hydrolase</keyword>
<dbReference type="InterPro" id="IPR029033">
    <property type="entry name" value="His_PPase_superfam"/>
</dbReference>
<keyword evidence="8" id="KW-1185">Reference proteome</keyword>
<proteinExistence type="predicted"/>
<gene>
    <name evidence="7" type="ORF">NQ318_009646</name>
</gene>
<protein>
    <recommendedName>
        <fullName evidence="2">acid phosphatase</fullName>
        <ecNumber evidence="2">3.1.3.2</ecNumber>
    </recommendedName>
</protein>
<organism evidence="7 8">
    <name type="scientific">Aromia moschata</name>
    <dbReference type="NCBI Taxonomy" id="1265417"/>
    <lineage>
        <taxon>Eukaryota</taxon>
        <taxon>Metazoa</taxon>
        <taxon>Ecdysozoa</taxon>
        <taxon>Arthropoda</taxon>
        <taxon>Hexapoda</taxon>
        <taxon>Insecta</taxon>
        <taxon>Pterygota</taxon>
        <taxon>Neoptera</taxon>
        <taxon>Endopterygota</taxon>
        <taxon>Coleoptera</taxon>
        <taxon>Polyphaga</taxon>
        <taxon>Cucujiformia</taxon>
        <taxon>Chrysomeloidea</taxon>
        <taxon>Cerambycidae</taxon>
        <taxon>Cerambycinae</taxon>
        <taxon>Callichromatini</taxon>
        <taxon>Aromia</taxon>
    </lineage>
</organism>
<sequence length="217" mass="25263">MKKKCKRYNKELEKVVASDFFVNTNTENAELYEYLSNQTGWDVDDISFVKDLQSIFYADREYNASFVPAWADTLDEDKINYLAGLAFARDTYNTKLKRLRIGPFFYFLLDHFDNVINEDEDTPKFLMLSGHESTVAAVLNGMDAFDYLTPEFASVVIWELKKSENGTHYINMFYKKENSLNSIVINNCYNDCQYEEFKALLEEITVSDSVWEDECGS</sequence>